<dbReference type="SUPFAM" id="SSF53383">
    <property type="entry name" value="PLP-dependent transferases"/>
    <property type="match status" value="1"/>
</dbReference>
<dbReference type="GO" id="GO:0008483">
    <property type="term" value="F:transaminase activity"/>
    <property type="evidence" value="ECO:0007669"/>
    <property type="project" value="UniProtKB-KW"/>
</dbReference>
<proteinExistence type="inferred from homology"/>
<dbReference type="CDD" id="cd00609">
    <property type="entry name" value="AAT_like"/>
    <property type="match status" value="1"/>
</dbReference>
<evidence type="ECO:0000256" key="4">
    <source>
        <dbReference type="ARBA" id="ARBA00022679"/>
    </source>
</evidence>
<dbReference type="InterPro" id="IPR015424">
    <property type="entry name" value="PyrdxlP-dep_Trfase"/>
</dbReference>
<keyword evidence="9" id="KW-1185">Reference proteome</keyword>
<dbReference type="Gene3D" id="3.40.640.10">
    <property type="entry name" value="Type I PLP-dependent aspartate aminotransferase-like (Major domain)"/>
    <property type="match status" value="1"/>
</dbReference>
<evidence type="ECO:0000256" key="6">
    <source>
        <dbReference type="ARBA" id="ARBA00026106"/>
    </source>
</evidence>
<evidence type="ECO:0000256" key="5">
    <source>
        <dbReference type="ARBA" id="ARBA00022898"/>
    </source>
</evidence>
<accession>A0ABT2M1X3</accession>
<dbReference type="Gene3D" id="3.90.1150.10">
    <property type="entry name" value="Aspartate Aminotransferase, domain 1"/>
    <property type="match status" value="1"/>
</dbReference>
<dbReference type="PANTHER" id="PTHR43488">
    <property type="entry name" value="GLUTAMATE-PYRUVATE AMINOTRANSFERASE ALAA"/>
    <property type="match status" value="1"/>
</dbReference>
<comment type="similarity">
    <text evidence="2">Belongs to the class-I pyridoxal-phosphate-dependent aminotransferase family.</text>
</comment>
<feature type="domain" description="Aminotransferase class I/classII large" evidence="7">
    <location>
        <begin position="34"/>
        <end position="383"/>
    </location>
</feature>
<organism evidence="8 9">
    <name type="scientific">Eubacterium album</name>
    <dbReference type="NCBI Taxonomy" id="2978477"/>
    <lineage>
        <taxon>Bacteria</taxon>
        <taxon>Bacillati</taxon>
        <taxon>Bacillota</taxon>
        <taxon>Clostridia</taxon>
        <taxon>Eubacteriales</taxon>
        <taxon>Eubacteriaceae</taxon>
        <taxon>Eubacterium</taxon>
    </lineage>
</organism>
<dbReference type="InterPro" id="IPR015422">
    <property type="entry name" value="PyrdxlP-dep_Trfase_small"/>
</dbReference>
<dbReference type="Pfam" id="PF00155">
    <property type="entry name" value="Aminotran_1_2"/>
    <property type="match status" value="1"/>
</dbReference>
<evidence type="ECO:0000259" key="7">
    <source>
        <dbReference type="Pfam" id="PF00155"/>
    </source>
</evidence>
<dbReference type="InterPro" id="IPR015421">
    <property type="entry name" value="PyrdxlP-dep_Trfase_major"/>
</dbReference>
<keyword evidence="3 8" id="KW-0032">Aminotransferase</keyword>
<evidence type="ECO:0000256" key="2">
    <source>
        <dbReference type="ARBA" id="ARBA00007441"/>
    </source>
</evidence>
<dbReference type="EC" id="2.6.1.2" evidence="6"/>
<evidence type="ECO:0000313" key="9">
    <source>
        <dbReference type="Proteomes" id="UP001431199"/>
    </source>
</evidence>
<dbReference type="InterPro" id="IPR004839">
    <property type="entry name" value="Aminotransferase_I/II_large"/>
</dbReference>
<evidence type="ECO:0000313" key="8">
    <source>
        <dbReference type="EMBL" id="MCT7399123.1"/>
    </source>
</evidence>
<keyword evidence="5" id="KW-0663">Pyridoxal phosphate</keyword>
<comment type="cofactor">
    <cofactor evidence="1">
        <name>pyridoxal 5'-phosphate</name>
        <dbReference type="ChEBI" id="CHEBI:597326"/>
    </cofactor>
</comment>
<comment type="caution">
    <text evidence="8">The sequence shown here is derived from an EMBL/GenBank/DDBJ whole genome shotgun (WGS) entry which is preliminary data.</text>
</comment>
<name>A0ABT2M1X3_9FIRM</name>
<dbReference type="PANTHER" id="PTHR43488:SF2">
    <property type="entry name" value="GLUTAMATE-PYRUVATE AMINOTRANSFERASE ALAA"/>
    <property type="match status" value="1"/>
</dbReference>
<dbReference type="RefSeq" id="WP_260978740.1">
    <property type="nucleotide sequence ID" value="NZ_JAODBU010000007.1"/>
</dbReference>
<protein>
    <recommendedName>
        <fullName evidence="6">alanine transaminase</fullName>
        <ecNumber evidence="6">2.6.1.2</ecNumber>
    </recommendedName>
</protein>
<gene>
    <name evidence="8" type="ORF">N5B56_08515</name>
</gene>
<dbReference type="InterPro" id="IPR051926">
    <property type="entry name" value="Ala_Aminotransferase"/>
</dbReference>
<keyword evidence="4" id="KW-0808">Transferase</keyword>
<dbReference type="EMBL" id="JAODBU010000007">
    <property type="protein sequence ID" value="MCT7399123.1"/>
    <property type="molecule type" value="Genomic_DNA"/>
</dbReference>
<evidence type="ECO:0000256" key="3">
    <source>
        <dbReference type="ARBA" id="ARBA00022576"/>
    </source>
</evidence>
<dbReference type="Proteomes" id="UP001431199">
    <property type="component" value="Unassembled WGS sequence"/>
</dbReference>
<evidence type="ECO:0000256" key="1">
    <source>
        <dbReference type="ARBA" id="ARBA00001933"/>
    </source>
</evidence>
<reference evidence="8" key="1">
    <citation type="submission" date="2022-09" db="EMBL/GenBank/DDBJ databases">
        <title>Eubacterium sp. LFL-14 isolated from human feces.</title>
        <authorList>
            <person name="Liu F."/>
        </authorList>
    </citation>
    <scope>NUCLEOTIDE SEQUENCE</scope>
    <source>
        <strain evidence="8">LFL-14</strain>
    </source>
</reference>
<sequence length="405" mass="45244">MRTFEKSSKLDYVCYDIRGPIMDEAQRMSEQGIDILKLNIGNPAPFGFKAPKEIEEAIGNNAAITEGYSDSKGLVSAREAILKYCQSKNMPNVSIDDIYTGNGVSELITMSMNGLLNYGDEVLVPMPDYPLWTASVTLAGGKAVHYRCDDKQNWYPDIKDMESKITPKTKAIVVINPNNPTGALYPTEILEQIVDLARKHELILFADEIYDRLVMDGKEHIALSSLAPDLLTVSFNGLSKSHLIAGYRCGWMVLCGEKKHAKGYIEGIKLLSAMRLCSNVPAQSLIPVALDNLESTKELLVPGGRIYEQREVIYNALNEIDGLSVVKPTAAFYMFPKLDIKKFGIIDDEKFVLDFLKEKHILFTHGGGFHWDQPDHFRVVFLPEVSVLSTAADRLNDFLSAYHQN</sequence>